<feature type="non-terminal residue" evidence="1">
    <location>
        <position position="274"/>
    </location>
</feature>
<organism evidence="1 2">
    <name type="scientific">Auriscalpium vulgare</name>
    <dbReference type="NCBI Taxonomy" id="40419"/>
    <lineage>
        <taxon>Eukaryota</taxon>
        <taxon>Fungi</taxon>
        <taxon>Dikarya</taxon>
        <taxon>Basidiomycota</taxon>
        <taxon>Agaricomycotina</taxon>
        <taxon>Agaricomycetes</taxon>
        <taxon>Russulales</taxon>
        <taxon>Auriscalpiaceae</taxon>
        <taxon>Auriscalpium</taxon>
    </lineage>
</organism>
<dbReference type="EMBL" id="MU276097">
    <property type="protein sequence ID" value="KAI0041853.1"/>
    <property type="molecule type" value="Genomic_DNA"/>
</dbReference>
<gene>
    <name evidence="1" type="ORF">FA95DRAFT_1564938</name>
</gene>
<reference evidence="1" key="2">
    <citation type="journal article" date="2022" name="New Phytol.">
        <title>Evolutionary transition to the ectomycorrhizal habit in the genomes of a hyperdiverse lineage of mushroom-forming fungi.</title>
        <authorList>
            <person name="Looney B."/>
            <person name="Miyauchi S."/>
            <person name="Morin E."/>
            <person name="Drula E."/>
            <person name="Courty P.E."/>
            <person name="Kohler A."/>
            <person name="Kuo A."/>
            <person name="LaButti K."/>
            <person name="Pangilinan J."/>
            <person name="Lipzen A."/>
            <person name="Riley R."/>
            <person name="Andreopoulos W."/>
            <person name="He G."/>
            <person name="Johnson J."/>
            <person name="Nolan M."/>
            <person name="Tritt A."/>
            <person name="Barry K.W."/>
            <person name="Grigoriev I.V."/>
            <person name="Nagy L.G."/>
            <person name="Hibbett D."/>
            <person name="Henrissat B."/>
            <person name="Matheny P.B."/>
            <person name="Labbe J."/>
            <person name="Martin F.M."/>
        </authorList>
    </citation>
    <scope>NUCLEOTIDE SEQUENCE</scope>
    <source>
        <strain evidence="1">FP105234-sp</strain>
    </source>
</reference>
<protein>
    <submittedName>
        <fullName evidence="1">Diaminopimelate epimerase-like protein</fullName>
    </submittedName>
</protein>
<comment type="caution">
    <text evidence="1">The sequence shown here is derived from an EMBL/GenBank/DDBJ whole genome shotgun (WGS) entry which is preliminary data.</text>
</comment>
<evidence type="ECO:0000313" key="1">
    <source>
        <dbReference type="EMBL" id="KAI0041853.1"/>
    </source>
</evidence>
<dbReference type="Proteomes" id="UP000814033">
    <property type="component" value="Unassembled WGS sequence"/>
</dbReference>
<evidence type="ECO:0000313" key="2">
    <source>
        <dbReference type="Proteomes" id="UP000814033"/>
    </source>
</evidence>
<reference evidence="1" key="1">
    <citation type="submission" date="2021-02" db="EMBL/GenBank/DDBJ databases">
        <authorList>
            <consortium name="DOE Joint Genome Institute"/>
            <person name="Ahrendt S."/>
            <person name="Looney B.P."/>
            <person name="Miyauchi S."/>
            <person name="Morin E."/>
            <person name="Drula E."/>
            <person name="Courty P.E."/>
            <person name="Chicoki N."/>
            <person name="Fauchery L."/>
            <person name="Kohler A."/>
            <person name="Kuo A."/>
            <person name="Labutti K."/>
            <person name="Pangilinan J."/>
            <person name="Lipzen A."/>
            <person name="Riley R."/>
            <person name="Andreopoulos W."/>
            <person name="He G."/>
            <person name="Johnson J."/>
            <person name="Barry K.W."/>
            <person name="Grigoriev I.V."/>
            <person name="Nagy L."/>
            <person name="Hibbett D."/>
            <person name="Henrissat B."/>
            <person name="Matheny P.B."/>
            <person name="Labbe J."/>
            <person name="Martin F."/>
        </authorList>
    </citation>
    <scope>NUCLEOTIDE SEQUENCE</scope>
    <source>
        <strain evidence="1">FP105234-sp</strain>
    </source>
</reference>
<accession>A0ACB8RCT6</accession>
<name>A0ACB8RCT6_9AGAM</name>
<proteinExistence type="predicted"/>
<sequence length="274" mass="28647">MSAETQNVLPVTILNAFTDDLAGGNPAACVLLPPALFASIPSATLQAIAQNLNQPMTAFIAPLSASASAQTFSVRFFTPMLEFPVCGHATLASAGALFADSARVPAGVQELRFETSRGDALVATRAPEGRVEIALARASLTELEGAEADELRDVLADVLGNTPGVYMGKADAPYGNYVLVEVDTLHLGELELNLPALLDTKFAINILTARSAEPGVAFESRMFHGTTHTLEDAVCGSAHALLAPYWAAKDALGPAFLAKQVSARGGYLHVGLED</sequence>
<keyword evidence="2" id="KW-1185">Reference proteome</keyword>